<comment type="caution">
    <text evidence="1">The sequence shown here is derived from an EMBL/GenBank/DDBJ whole genome shotgun (WGS) entry which is preliminary data.</text>
</comment>
<reference evidence="1 2" key="1">
    <citation type="journal article" date="2013" name="ISME J.">
        <title>A metabolic model for members of the genus Tetrasphaera involved in enhanced biological phosphorus removal.</title>
        <authorList>
            <person name="Kristiansen R."/>
            <person name="Nguyen H.T.T."/>
            <person name="Saunders A.M."/>
            <person name="Nielsen J.L."/>
            <person name="Wimmer R."/>
            <person name="Le V.Q."/>
            <person name="McIlroy S.J."/>
            <person name="Petrovski S."/>
            <person name="Seviour R.J."/>
            <person name="Calteau A."/>
            <person name="Nielsen K.L."/>
            <person name="Nielsen P.H."/>
        </authorList>
    </citation>
    <scope>NUCLEOTIDE SEQUENCE [LARGE SCALE GENOMIC DNA]</scope>
    <source>
        <strain evidence="1 2">Ben 74</strain>
    </source>
</reference>
<name>A0A077MCI2_9MICO</name>
<dbReference type="InterPro" id="IPR025833">
    <property type="entry name" value="GDYXXLXY"/>
</dbReference>
<accession>A0A077MCI2</accession>
<dbReference type="EMBL" id="CAJC01000153">
    <property type="protein sequence ID" value="CCI53585.1"/>
    <property type="molecule type" value="Genomic_DNA"/>
</dbReference>
<dbReference type="Pfam" id="PF14345">
    <property type="entry name" value="GDYXXLXY"/>
    <property type="match status" value="1"/>
</dbReference>
<gene>
    <name evidence="1" type="ORF">BN13_420039</name>
</gene>
<organism evidence="1 2">
    <name type="scientific">Nostocoides jenkinsii Ben 74</name>
    <dbReference type="NCBI Taxonomy" id="1193518"/>
    <lineage>
        <taxon>Bacteria</taxon>
        <taxon>Bacillati</taxon>
        <taxon>Actinomycetota</taxon>
        <taxon>Actinomycetes</taxon>
        <taxon>Micrococcales</taxon>
        <taxon>Intrasporangiaceae</taxon>
        <taxon>Nostocoides</taxon>
    </lineage>
</organism>
<dbReference type="OrthoDB" id="4868247at2"/>
<evidence type="ECO:0000313" key="2">
    <source>
        <dbReference type="Proteomes" id="UP000035720"/>
    </source>
</evidence>
<evidence type="ECO:0000313" key="1">
    <source>
        <dbReference type="EMBL" id="CCI53585.1"/>
    </source>
</evidence>
<sequence length="174" mass="18478">MSGIRSIRIRSLPMIGAVVALQAVLVGAAVAPQLSARVSGQEIRLEVGVVDPIDPFRGAYVDLGYPGLVQQPNGMNPADPNPDAPGMEERGAAYVPLVKEGDVWVGKSIERTRPDGLYLACDDSSWRLRCGIESWFLPQGKASSLDASLRERKAVATVKVDGRGNAALVSIAAR</sequence>
<dbReference type="RefSeq" id="WP_084733637.1">
    <property type="nucleotide sequence ID" value="NZ_HF571038.1"/>
</dbReference>
<proteinExistence type="predicted"/>
<dbReference type="STRING" id="1193518.BN13_420039"/>
<dbReference type="AlphaFoldDB" id="A0A077MCI2"/>
<keyword evidence="2" id="KW-1185">Reference proteome</keyword>
<dbReference type="Proteomes" id="UP000035720">
    <property type="component" value="Unassembled WGS sequence"/>
</dbReference>
<protein>
    <submittedName>
        <fullName evidence="1">Uncharacterized protein</fullName>
    </submittedName>
</protein>